<dbReference type="RefSeq" id="WP_175193054.1">
    <property type="nucleotide sequence ID" value="NZ_CADIJO010000009.1"/>
</dbReference>
<proteinExistence type="predicted"/>
<dbReference type="SMART" id="SM00912">
    <property type="entry name" value="Haemagg_act"/>
    <property type="match status" value="1"/>
</dbReference>
<reference evidence="6 7" key="1">
    <citation type="submission" date="2020-04" db="EMBL/GenBank/DDBJ databases">
        <authorList>
            <person name="De Canck E."/>
        </authorList>
    </citation>
    <scope>NUCLEOTIDE SEQUENCE [LARGE SCALE GENOMIC DNA]</scope>
    <source>
        <strain evidence="6 7">LMG 3458</strain>
    </source>
</reference>
<feature type="domain" description="Filamentous haemagglutinin FhaB/tRNA nuclease CdiA-like TPS" evidence="5">
    <location>
        <begin position="159"/>
        <end position="266"/>
    </location>
</feature>
<sequence length="4120" mass="419876">MNRQAGKAGYGSKGNLQGERTGRRQRLRRDAPRFRLAPAMQALVLALSAGPALAAGPAFGPGWFSDKRATQAQTAATGRLPGGGLAGIPSTLRDQQRANEQLQRSLANLNRGAAAIAAQQAAQAAARQAALNAPSAPDGLAEGGLKVDANPLTAGWINARALTPDSQAQVNGRTVVTVAQTADKAILNWETFNVGRNTTVAFQQQAAWSVLNRVNDPQARPSQIQGQIDAPGTVMVVNRNGIVFSGSSQVNVRNLVAAAVGISDDQFRKGLYSDKTGTGAAERYTPSFGNDLTGQGDAARAGNATGDVRVEAGARIQTAAPGSVTQGGGYVLLLGREAHNAGQISAPGGQATLAAGDTFIIRRGLASDANGLSTTRGNEVSARRNAASQAGLAVNSGLIQAPVGDITLTGHDVRQLGVAVSTTTVTTRGTVHLLNSATDASGSIVLGQDSTTMILLQDNGATALDAQREAAMRAPAAGQADPYRQAGQAFDHLSALPDRGDQSRIEITSGGTVQAQGGALALATGGQVAVAAVRRTQLDDGAILDVAGAVGVKVAMEANNLKVNIQGNELRDAPVNRDGNGLNNGNVWVDRRALVQVAKGVNGYERERWYTAGGLLEVGGYLGTSGHGIGEWAAIGGTVTVEGGELVTRPGSLINISGGTLDVASGYINQSWLRGDDGRLYEVSRAPGDLLYKGLYRGFEDTHGRWGQNATRYFYNALLAPTRRFEDGYTAGRDAGRLVVGTRSAVIEGSIVGEAFQGERQVQARQAIDAGLRQQTGYQQSQLARALAGQLVLGRYVANQVTANGVTTSGYDLAAATRQIVFGQAGAPMAAALGLGDALPADRRDAIWLDAGALSRLGLGQVTAVASGNVAVDHALAVADGGAIALHAPQVDIRADLSARGGQLTAGNVIQGVVREAFLAPAADTSASVRVAPGVVLDVSGVWANLLRNPEAAGAAAYRDGGRIALRSTGAVAVADGSVLDAASGATLGVNGKLAGGKGGDITLEMARPDGSTPGPGVVGVTLDGVVRGFGVTGGGTLRLSSASVLIDDRGDAVAQPGGIVLRSALFSTGFSRYDINGDASLTVADGTTLAVTMPVYRPLADTPDAAPAWAASAWAAPTTTAQAMALWTPPLFKEDPKTGRMTQRAGASLSLSAFARKDALPEGVLRIGRDARIEVDPGQAIRLQSRGQMQLQGTLRAPGGQIVVARGADPVADAQQGGLPNSVWIDGGAWLDVAGIAATAVDARGRRYGLQRDGGRIAIDGEFVVVRPGARLDASGSRMTVDVAQDDGAGAGPRLVGGNGGEISLSATAGLYLDGALVAAAGAPAAAGGKLSVTLETPLYAAGTSDALLRPRELTVAQIAGPSLLPQDATVATAGLVYGQGRIGVDQIAAGGFDDVALFARDLLTFDGDVTLSARHAISLYEGALGNTQAGGVVRIDAPYVLLSGRSNHVPQVQQPVSASLNDWAPSAQASAARLLVHANQIDIRNRVNTGMAGAALLNNGARLAVDRRGYDSVELRSQGDLRFLPADNAASTRLGGVSNASAFQTAGDLLLAAQRIYPATGSVGVAVAGWLASGRYDEARAIRVEGVSGPLARVAPLSAMGSLILNAPNVEQGGALYAPLGVIQLGINTAGASQAVRLLGGSLTSVSAAGLTIPYGGTTDGLSYQYQGVAVEAVGVGGMAFQGLARGVSLAADHVAVDTGAVIDLSGGGVLAGAAFVSGRGGSTDPLFHPLPRFDAASGRFDLPALADRPVYAILPGLADSYAPVAPRDSAAGYAGSRPRAGETITLGPGIPGLPAGTYTLLPSYYALLPGAFRIELGQGGLAGAAQGVRGGSWSVSAVRGLAHTGTQDALPRQALVTPGEVLRRHAQYNETDYAAFVLADAARRGQPRTMLPSDAATLEFYYGGNPAASQTPALRFDGLARFGRGEGGYGGQLLVRTNGAAVEIVSADRSPGFAGVSLRDADLNAVGASRISLGGWLYQPVRGADLRLTSRTLGGGDVLVRAGATLRAPEALLFAPDNGKISLEQGGAINTLGMGAAPYDSRQGYQYAGSGATLLAVSNGWLDLPAGAGAPGGSIELGACAAAACDGTARLYSEGTIALGTNNLVLHDALRYGTRNLVVGASSLNAGSDAALADAQARGVLPSGLRLSQDLLRRLLDGDTSVGAPALERVIFSLRDSINFFGTVDLSTLDAATGKSTLAQLVLNTPAIYGYGGAADVATLSTDTLVWNGVANGLPGEIAAGGAGTGAGTLSLNARRIVLGDANGTAGIAHQAMQRQALGFANVVLDATERITAGGEGSLAVYQARGDFVDGKFQYLGGDLLMRTPLLTGQAGSVMRMTAGGALRLDGTGAPAADTDAPWGATLALQADRIDLNSTVALPSGKLSVQAEHALTLGDGARLDVAGRAVTVMGQTRYGWGGDIELESRQHNIVQAAGSVIDLSARDNQAGKLTATALDATAGLIDLRGVIRGQASGEYDAGGTWVPFDGGGIALRAQSIADFAGLNQRLDSGGVSGSRAFQIKRGDLAVANGIRARHVTIAVDNGSLTVNGAIDASGAQVGSIRLSARGDLIVNGLLDTHGERLRTDSLGAIIDSPNRALIELTSTEGRLVLGAGAAIDLRAGTAVPVGAGPGANDGRARGTLDLNARRLNQDDVALEITGTPSILGAERVYVNAFRRYTDAPLASAPDITGRTPQVITQDYLDQIDQDSLAYMNAALANAGLRSRLGSFRLRPGVEIASATAEGDLTVSGDLDLSNYRYGPGADRNDPARRGFGEAGLLLVRAKGDLNVYGSITDGFAPPLGTEDDARAWRLVGRAGMDNSSGKDLWGQSLVLPRAVTLRGGAGGTVFPATEQESLNFDLPIAANTIKANVRLPTQVELAQPLTLAAGTVLAADVWAADGTRYAKGSVLSSAVALAAGSRLGAGLALGQPISVRALTVPKGTPLAIFSSPLALAADLPLAAGAYLPAGTNLQFRDINVDLRDLDANGIQGRIWAIAPMLPAGTSSWSLRLAGGADLESADTRALRPASQLAGRGQVTLADLHYMQDLSYGLLGESPIFSVIRTGRGDLDILAGGSLQQGSFYGIYTAGTPSDAVRDAAGNPVRDALGREAYNLPRAFDDLMTQTEGMGSVLGVAGAGYEGLVTGDQYTAWYPEGGGNLLMNVQGDLRGAIRGTPARPDEFDPRGASYLAGSYPGNWLWRQGGAGLGQQTAWWINFGTYVPSPLYSVFYAGGVSVEGFTGIGTLGGGNLSVNVDGDAGVLRPPLVTESIVYPGSQGLVLAVGSTGRITPDGKRVSTGGGDLSLRVGGAVNPLKTAASSASGDIRGPYSDLNGVVTNLRGATSVDARSIGRVDPLYGVADASDARGVDPLRPTLGAPSGGMVFVAGDSAMRVGARGDVVMAGAADAGRIFQVTSTPFIHDGVEQPGGAYSWYSLWTDRTAIDLFSAGGALTPISAINVDGVAIRGTQQSSANSYGNVYAYPSRFSAVAASGSIYYHPNSSDITSTWVFAPAPGGRLEMLAGDGLYGGGYQVNPSGASPSLLATPLQPAYRASWNNGQVTAGNAVSEEGALFAFGRDTAGGMAPVAGAAAVRFHAGGDIVGLRTGDSLVVNTGTEYRAARAVSVQAGRDVVNLRGLFLNQAATDVSQVYAGRDILYANVDIAGPGWLDVMAGRNLRQEDKGRLISLGLLDGGPATGKGGAGIAASAGGQGDYAALARRYLDPANRADPGQPLAGQAGKAVKTYEAELTDWLRTLHGYGGPADGARAYFDALPAEQQRIFLRQVYYAELTAGGREYNDTAGPRAGSYARGRQAIAALYPDADAQGRPIRYQGDITLFGGSGIQTLFGGAIHLMAPGGQMVFGVEGAAPPSTAGIVTQGAGDIQMYAQGSILLGQSRVMTTFGGNILGWSAQGDINSGRGSKSTVVYTPQRRLYDDVGNVTLAPTVPSTGAGIATLNPIPEVPPGDVDLVAPLGTIDAGEAGIRFSGNVNLAALQVVNAANVVGQGKATGVPALAAVNVAALTSASAAAAGATQGAQETTRQQQAAARRNLPSIINVQILGYGDEAVSGAGGGAAGGAGSRPGAPPPPQGYDPRSIFQMLGNGELDAAQKARLTEPEQRGLSGG</sequence>
<evidence type="ECO:0000256" key="1">
    <source>
        <dbReference type="ARBA" id="ARBA00004613"/>
    </source>
</evidence>
<dbReference type="Proteomes" id="UP000494111">
    <property type="component" value="Unassembled WGS sequence"/>
</dbReference>
<protein>
    <recommendedName>
        <fullName evidence="5">Filamentous haemagglutinin FhaB/tRNA nuclease CdiA-like TPS domain-containing protein</fullName>
    </recommendedName>
</protein>
<evidence type="ECO:0000259" key="5">
    <source>
        <dbReference type="SMART" id="SM00912"/>
    </source>
</evidence>
<comment type="subcellular location">
    <subcellularLocation>
        <location evidence="1">Secreted</location>
    </subcellularLocation>
</comment>
<accession>A0A6S7A1I9</accession>
<evidence type="ECO:0000256" key="3">
    <source>
        <dbReference type="ARBA" id="ARBA00022729"/>
    </source>
</evidence>
<dbReference type="InterPro" id="IPR008638">
    <property type="entry name" value="FhaB/CdiA-like_TPS"/>
</dbReference>
<keyword evidence="3" id="KW-0732">Signal</keyword>
<dbReference type="InterPro" id="IPR021026">
    <property type="entry name" value="Filamn_hemagglutn_DUF3739"/>
</dbReference>
<dbReference type="Pfam" id="PF05860">
    <property type="entry name" value="TPS"/>
    <property type="match status" value="1"/>
</dbReference>
<evidence type="ECO:0000256" key="4">
    <source>
        <dbReference type="SAM" id="MobiDB-lite"/>
    </source>
</evidence>
<evidence type="ECO:0000313" key="6">
    <source>
        <dbReference type="EMBL" id="CAB3705660.1"/>
    </source>
</evidence>
<dbReference type="SUPFAM" id="SSF51126">
    <property type="entry name" value="Pectin lyase-like"/>
    <property type="match status" value="1"/>
</dbReference>
<feature type="region of interest" description="Disordered" evidence="4">
    <location>
        <begin position="70"/>
        <end position="98"/>
    </location>
</feature>
<gene>
    <name evidence="6" type="ORF">LMG3458_02908</name>
</gene>
<name>A0A6S7A1I9_9BURK</name>
<dbReference type="PANTHER" id="PTHR12338">
    <property type="entry name" value="AUTOTRANSPORTER"/>
    <property type="match status" value="1"/>
</dbReference>
<keyword evidence="2" id="KW-0964">Secreted</keyword>
<dbReference type="InterPro" id="IPR011050">
    <property type="entry name" value="Pectin_lyase_fold/virulence"/>
</dbReference>
<organism evidence="6 7">
    <name type="scientific">Achromobacter deleyi</name>
    <dbReference type="NCBI Taxonomy" id="1353891"/>
    <lineage>
        <taxon>Bacteria</taxon>
        <taxon>Pseudomonadati</taxon>
        <taxon>Pseudomonadota</taxon>
        <taxon>Betaproteobacteria</taxon>
        <taxon>Burkholderiales</taxon>
        <taxon>Alcaligenaceae</taxon>
        <taxon>Achromobacter</taxon>
    </lineage>
</organism>
<feature type="region of interest" description="Disordered" evidence="4">
    <location>
        <begin position="4068"/>
        <end position="4120"/>
    </location>
</feature>
<dbReference type="GO" id="GO:0005576">
    <property type="term" value="C:extracellular region"/>
    <property type="evidence" value="ECO:0007669"/>
    <property type="project" value="UniProtKB-SubCell"/>
</dbReference>
<dbReference type="Gene3D" id="2.160.20.10">
    <property type="entry name" value="Single-stranded right-handed beta-helix, Pectin lyase-like"/>
    <property type="match status" value="2"/>
</dbReference>
<dbReference type="InterPro" id="IPR012334">
    <property type="entry name" value="Pectin_lyas_fold"/>
</dbReference>
<evidence type="ECO:0000313" key="7">
    <source>
        <dbReference type="Proteomes" id="UP000494111"/>
    </source>
</evidence>
<evidence type="ECO:0000256" key="2">
    <source>
        <dbReference type="ARBA" id="ARBA00022525"/>
    </source>
</evidence>
<dbReference type="Pfam" id="PF12545">
    <property type="entry name" value="DUF3739"/>
    <property type="match status" value="1"/>
</dbReference>
<dbReference type="PANTHER" id="PTHR12338:SF8">
    <property type="entry name" value="HEME_HEMOPEXIN-BINDING PROTEIN"/>
    <property type="match status" value="1"/>
</dbReference>
<feature type="compositionally biased region" description="Basic and acidic residues" evidence="4">
    <location>
        <begin position="4103"/>
        <end position="4114"/>
    </location>
</feature>
<dbReference type="InterPro" id="IPR050909">
    <property type="entry name" value="Bact_Autotransporter_VF"/>
</dbReference>
<dbReference type="NCBIfam" id="TIGR01901">
    <property type="entry name" value="adhes_NPXG"/>
    <property type="match status" value="1"/>
</dbReference>
<dbReference type="EMBL" id="CADIJO010000009">
    <property type="protein sequence ID" value="CAB3705660.1"/>
    <property type="molecule type" value="Genomic_DNA"/>
</dbReference>
<feature type="region of interest" description="Disordered" evidence="4">
    <location>
        <begin position="1"/>
        <end position="30"/>
    </location>
</feature>